<dbReference type="RefSeq" id="WP_311359884.1">
    <property type="nucleotide sequence ID" value="NZ_JAVRIE010000001.1"/>
</dbReference>
<keyword evidence="2" id="KW-1185">Reference proteome</keyword>
<name>A0AAW8QY46_9ALTE</name>
<organism evidence="1 2">
    <name type="scientific">Brumicola blandensis</name>
    <dbReference type="NCBI Taxonomy" id="3075611"/>
    <lineage>
        <taxon>Bacteria</taxon>
        <taxon>Pseudomonadati</taxon>
        <taxon>Pseudomonadota</taxon>
        <taxon>Gammaproteobacteria</taxon>
        <taxon>Alteromonadales</taxon>
        <taxon>Alteromonadaceae</taxon>
        <taxon>Brumicola</taxon>
    </lineage>
</organism>
<dbReference type="EMBL" id="JAVRIE010000001">
    <property type="protein sequence ID" value="MDT0581069.1"/>
    <property type="molecule type" value="Genomic_DNA"/>
</dbReference>
<accession>A0AAW8QY46</accession>
<protein>
    <recommendedName>
        <fullName evidence="3">STAS/SEC14 domain-containing protein</fullName>
    </recommendedName>
</protein>
<gene>
    <name evidence="1" type="ORF">RM544_00805</name>
</gene>
<proteinExistence type="predicted"/>
<evidence type="ECO:0000313" key="2">
    <source>
        <dbReference type="Proteomes" id="UP001249020"/>
    </source>
</evidence>
<evidence type="ECO:0008006" key="3">
    <source>
        <dbReference type="Google" id="ProtNLM"/>
    </source>
</evidence>
<dbReference type="AlphaFoldDB" id="A0AAW8QY46"/>
<sequence length="131" mass="14750">MNGHILEATFYEYWDADVFDSFISEVKVNLIRLQGQEWGSMTDLRPWKGGDNEFIFAARAELNRLVAAGSSHAAYIIKGNSPHLDVLNEVAPSLSGYKRKLFSTKGEAAEWLTKAGFKLPLESKEHCEQDK</sequence>
<dbReference type="Proteomes" id="UP001249020">
    <property type="component" value="Unassembled WGS sequence"/>
</dbReference>
<comment type="caution">
    <text evidence="1">The sequence shown here is derived from an EMBL/GenBank/DDBJ whole genome shotgun (WGS) entry which is preliminary data.</text>
</comment>
<evidence type="ECO:0000313" key="1">
    <source>
        <dbReference type="EMBL" id="MDT0581069.1"/>
    </source>
</evidence>
<reference evidence="1 2" key="1">
    <citation type="submission" date="2023-09" db="EMBL/GenBank/DDBJ databases">
        <authorList>
            <person name="Rey-Velasco X."/>
        </authorList>
    </citation>
    <scope>NUCLEOTIDE SEQUENCE [LARGE SCALE GENOMIC DNA]</scope>
    <source>
        <strain evidence="1 2">W409</strain>
    </source>
</reference>